<dbReference type="AlphaFoldDB" id="A0A830FQ89"/>
<dbReference type="EMBL" id="BMOO01000002">
    <property type="protein sequence ID" value="GGM60216.1"/>
    <property type="molecule type" value="Genomic_DNA"/>
</dbReference>
<comment type="caution">
    <text evidence="2">The sequence shown here is derived from an EMBL/GenBank/DDBJ whole genome shotgun (WGS) entry which is preliminary data.</text>
</comment>
<name>A0A830FQ89_9EURY</name>
<feature type="region of interest" description="Disordered" evidence="1">
    <location>
        <begin position="19"/>
        <end position="41"/>
    </location>
</feature>
<organism evidence="2 4">
    <name type="scientific">Halarchaeum rubridurum</name>
    <dbReference type="NCBI Taxonomy" id="489911"/>
    <lineage>
        <taxon>Archaea</taxon>
        <taxon>Methanobacteriati</taxon>
        <taxon>Methanobacteriota</taxon>
        <taxon>Stenosarchaea group</taxon>
        <taxon>Halobacteria</taxon>
        <taxon>Halobacteriales</taxon>
        <taxon>Halobacteriaceae</taxon>
    </lineage>
</organism>
<reference evidence="2" key="2">
    <citation type="submission" date="2020-09" db="EMBL/GenBank/DDBJ databases">
        <authorList>
            <person name="Sun Q."/>
            <person name="Ohkuma M."/>
        </authorList>
    </citation>
    <scope>NUCLEOTIDE SEQUENCE</scope>
    <source>
        <strain evidence="2">JCM 16108</strain>
    </source>
</reference>
<dbReference type="RefSeq" id="WP_188870103.1">
    <property type="nucleotide sequence ID" value="NZ_BMOO01000002.1"/>
</dbReference>
<evidence type="ECO:0000256" key="1">
    <source>
        <dbReference type="SAM" id="MobiDB-lite"/>
    </source>
</evidence>
<accession>A0A830FQ89</accession>
<feature type="compositionally biased region" description="Basic and acidic residues" evidence="1">
    <location>
        <begin position="32"/>
        <end position="41"/>
    </location>
</feature>
<dbReference type="Proteomes" id="UP000765891">
    <property type="component" value="Unassembled WGS sequence"/>
</dbReference>
<evidence type="ECO:0000313" key="4">
    <source>
        <dbReference type="Proteomes" id="UP000614609"/>
    </source>
</evidence>
<gene>
    <name evidence="2" type="ORF">GCM10009017_07970</name>
    <name evidence="3" type="ORF">J2752_001759</name>
</gene>
<keyword evidence="4" id="KW-1185">Reference proteome</keyword>
<reference evidence="3" key="3">
    <citation type="submission" date="2021-03" db="EMBL/GenBank/DDBJ databases">
        <title>Genomic Encyclopedia of Type Strains, Phase IV (KMG-IV): sequencing the most valuable type-strain genomes for metagenomic binning, comparative biology and taxonomic classification.</title>
        <authorList>
            <person name="Goeker M."/>
        </authorList>
    </citation>
    <scope>NUCLEOTIDE SEQUENCE</scope>
    <source>
        <strain evidence="3">DSM 22443</strain>
    </source>
</reference>
<dbReference type="Proteomes" id="UP000614609">
    <property type="component" value="Unassembled WGS sequence"/>
</dbReference>
<sequence>MSSYTSELAAIFERVTGEREVREEQTETYGRGAEEHDANRDVVRAVDDGLGDAISGGEAGRGPPTG</sequence>
<reference evidence="2" key="1">
    <citation type="journal article" date="2014" name="Int. J. Syst. Evol. Microbiol.">
        <title>Complete genome sequence of Corynebacterium casei LMG S-19264T (=DSM 44701T), isolated from a smear-ripened cheese.</title>
        <authorList>
            <consortium name="US DOE Joint Genome Institute (JGI-PGF)"/>
            <person name="Walter F."/>
            <person name="Albersmeier A."/>
            <person name="Kalinowski J."/>
            <person name="Ruckert C."/>
        </authorList>
    </citation>
    <scope>NUCLEOTIDE SEQUENCE</scope>
    <source>
        <strain evidence="2">JCM 16108</strain>
    </source>
</reference>
<evidence type="ECO:0000313" key="2">
    <source>
        <dbReference type="EMBL" id="GGM60216.1"/>
    </source>
</evidence>
<proteinExistence type="predicted"/>
<evidence type="ECO:0000313" key="3">
    <source>
        <dbReference type="EMBL" id="MBP1954847.1"/>
    </source>
</evidence>
<dbReference type="EMBL" id="JAGGKO010000002">
    <property type="protein sequence ID" value="MBP1954847.1"/>
    <property type="molecule type" value="Genomic_DNA"/>
</dbReference>
<protein>
    <submittedName>
        <fullName evidence="2">Uncharacterized protein</fullName>
    </submittedName>
</protein>